<dbReference type="EMBL" id="CP117522">
    <property type="protein sequence ID" value="WNE97618.1"/>
    <property type="molecule type" value="Genomic_DNA"/>
</dbReference>
<accession>A0ABY9UYL5</accession>
<reference evidence="1 2" key="1">
    <citation type="submission" date="2023-02" db="EMBL/GenBank/DDBJ databases">
        <title>Streptomyces sp. SCA4-21 with antifungal activity against Fusarium oxysporum f. sp. cubense, Streptomyces sp. SCA2-17 with antifungal activity against Fusarium oxysporum f. sp. cubense.</title>
        <authorList>
            <person name="Qi D."/>
        </authorList>
    </citation>
    <scope>NUCLEOTIDE SEQUENCE [LARGE SCALE GENOMIC DNA]</scope>
    <source>
        <strain evidence="1 2">SCA4-21</strain>
    </source>
</reference>
<name>A0ABY9UYL5_9ACTN</name>
<dbReference type="Proteomes" id="UP001305606">
    <property type="component" value="Chromosome"/>
</dbReference>
<proteinExistence type="predicted"/>
<evidence type="ECO:0000313" key="1">
    <source>
        <dbReference type="EMBL" id="WNE97618.1"/>
    </source>
</evidence>
<dbReference type="RefSeq" id="WP_311036562.1">
    <property type="nucleotide sequence ID" value="NZ_CP117522.1"/>
</dbReference>
<gene>
    <name evidence="1" type="ORF">PS467_20925</name>
</gene>
<evidence type="ECO:0008006" key="3">
    <source>
        <dbReference type="Google" id="ProtNLM"/>
    </source>
</evidence>
<protein>
    <recommendedName>
        <fullName evidence="3">Phage protein</fullName>
    </recommendedName>
</protein>
<organism evidence="1 2">
    <name type="scientific">Streptomyces luomodiensis</name>
    <dbReference type="NCBI Taxonomy" id="3026192"/>
    <lineage>
        <taxon>Bacteria</taxon>
        <taxon>Bacillati</taxon>
        <taxon>Actinomycetota</taxon>
        <taxon>Actinomycetes</taxon>
        <taxon>Kitasatosporales</taxon>
        <taxon>Streptomycetaceae</taxon>
        <taxon>Streptomyces</taxon>
    </lineage>
</organism>
<evidence type="ECO:0000313" key="2">
    <source>
        <dbReference type="Proteomes" id="UP001305606"/>
    </source>
</evidence>
<sequence>MPPETALLESRSLRDSVIARTDVLDKVKVLTLLPDGLHITTRMVAEYFEVGEEAVKSLTKRHRKEFHSNGMHTLRGADLRSFHRSTMDLWESSYPQAITQLTLYPRRAILNVAMLLRDSDIARRVRTYLLDIEESTRNGPGTGTEQLPLEQELTERMLAGPIGNRLEAVEVCLADVGSTLRELAPWMARVSARLDGMDRRLDAHGRVICAMSERLCDLGDDMTEVRKDVATLKAEAAQRRARRAQRRRA</sequence>
<keyword evidence="2" id="KW-1185">Reference proteome</keyword>